<keyword evidence="1" id="KW-0472">Membrane</keyword>
<keyword evidence="3" id="KW-1185">Reference proteome</keyword>
<keyword evidence="1" id="KW-1133">Transmembrane helix</keyword>
<organism evidence="2 3">
    <name type="scientific">Apatococcus lobatus</name>
    <dbReference type="NCBI Taxonomy" id="904363"/>
    <lineage>
        <taxon>Eukaryota</taxon>
        <taxon>Viridiplantae</taxon>
        <taxon>Chlorophyta</taxon>
        <taxon>core chlorophytes</taxon>
        <taxon>Trebouxiophyceae</taxon>
        <taxon>Chlorellales</taxon>
        <taxon>Chlorellaceae</taxon>
        <taxon>Apatococcus</taxon>
    </lineage>
</organism>
<evidence type="ECO:0000256" key="1">
    <source>
        <dbReference type="SAM" id="Phobius"/>
    </source>
</evidence>
<feature type="transmembrane region" description="Helical" evidence="1">
    <location>
        <begin position="54"/>
        <end position="76"/>
    </location>
</feature>
<dbReference type="EMBL" id="JALJOS010000036">
    <property type="protein sequence ID" value="KAK9821632.1"/>
    <property type="molecule type" value="Genomic_DNA"/>
</dbReference>
<protein>
    <submittedName>
        <fullName evidence="2">Uncharacterized protein</fullName>
    </submittedName>
</protein>
<comment type="caution">
    <text evidence="2">The sequence shown here is derived from an EMBL/GenBank/DDBJ whole genome shotgun (WGS) entry which is preliminary data.</text>
</comment>
<evidence type="ECO:0000313" key="3">
    <source>
        <dbReference type="Proteomes" id="UP001438707"/>
    </source>
</evidence>
<gene>
    <name evidence="2" type="ORF">WJX74_002105</name>
</gene>
<keyword evidence="1" id="KW-0812">Transmembrane</keyword>
<dbReference type="AlphaFoldDB" id="A0AAW1QJM6"/>
<feature type="transmembrane region" description="Helical" evidence="1">
    <location>
        <begin position="30"/>
        <end position="47"/>
    </location>
</feature>
<evidence type="ECO:0000313" key="2">
    <source>
        <dbReference type="EMBL" id="KAK9821632.1"/>
    </source>
</evidence>
<sequence length="132" mass="14761">MDWPCFSSPITSSVRPACSKESAFFRARASAQYATIHGAVWIMLLFMDRRSRYVFGWIMAIEAFGFLANTNIGWALGYMPPQYDILFSPAGAAYFRSFEAIFGFWTAIRAFEPEEGFAAAETARKRGGPKAS</sequence>
<name>A0AAW1QJM6_9CHLO</name>
<dbReference type="Proteomes" id="UP001438707">
    <property type="component" value="Unassembled WGS sequence"/>
</dbReference>
<proteinExistence type="predicted"/>
<reference evidence="2 3" key="1">
    <citation type="journal article" date="2024" name="Nat. Commun.">
        <title>Phylogenomics reveals the evolutionary origins of lichenization in chlorophyte algae.</title>
        <authorList>
            <person name="Puginier C."/>
            <person name="Libourel C."/>
            <person name="Otte J."/>
            <person name="Skaloud P."/>
            <person name="Haon M."/>
            <person name="Grisel S."/>
            <person name="Petersen M."/>
            <person name="Berrin J.G."/>
            <person name="Delaux P.M."/>
            <person name="Dal Grande F."/>
            <person name="Keller J."/>
        </authorList>
    </citation>
    <scope>NUCLEOTIDE SEQUENCE [LARGE SCALE GENOMIC DNA]</scope>
    <source>
        <strain evidence="2 3">SAG 2145</strain>
    </source>
</reference>
<accession>A0AAW1QJM6</accession>